<feature type="transmembrane region" description="Helical" evidence="2">
    <location>
        <begin position="37"/>
        <end position="57"/>
    </location>
</feature>
<evidence type="ECO:0000313" key="3">
    <source>
        <dbReference type="EMBL" id="MBY6139839.1"/>
    </source>
</evidence>
<accession>A0ABS7NGL4</accession>
<feature type="region of interest" description="Disordered" evidence="1">
    <location>
        <begin position="1"/>
        <end position="26"/>
    </location>
</feature>
<name>A0ABS7NGL4_9RHOB</name>
<organism evidence="3 4">
    <name type="scientific">Leisingera daeponensis</name>
    <dbReference type="NCBI Taxonomy" id="405746"/>
    <lineage>
        <taxon>Bacteria</taxon>
        <taxon>Pseudomonadati</taxon>
        <taxon>Pseudomonadota</taxon>
        <taxon>Alphaproteobacteria</taxon>
        <taxon>Rhodobacterales</taxon>
        <taxon>Roseobacteraceae</taxon>
        <taxon>Leisingera</taxon>
    </lineage>
</organism>
<evidence type="ECO:0000313" key="4">
    <source>
        <dbReference type="Proteomes" id="UP000766629"/>
    </source>
</evidence>
<dbReference type="Proteomes" id="UP000766629">
    <property type="component" value="Unassembled WGS sequence"/>
</dbReference>
<dbReference type="EMBL" id="JAHVJA010000003">
    <property type="protein sequence ID" value="MBY6139839.1"/>
    <property type="molecule type" value="Genomic_DNA"/>
</dbReference>
<keyword evidence="2" id="KW-1133">Transmembrane helix</keyword>
<feature type="compositionally biased region" description="Low complexity" evidence="1">
    <location>
        <begin position="1"/>
        <end position="13"/>
    </location>
</feature>
<dbReference type="RefSeq" id="WP_222508278.1">
    <property type="nucleotide sequence ID" value="NZ_JAHVJA010000003.1"/>
</dbReference>
<keyword evidence="4" id="KW-1185">Reference proteome</keyword>
<feature type="transmembrane region" description="Helical" evidence="2">
    <location>
        <begin position="69"/>
        <end position="87"/>
    </location>
</feature>
<sequence>MTGSSSSPGSSPKPGGGQPLRRLEGPASGNGLGGAELAAIGLGALWLLAAVAFYVFAPEETGLAQWADLITTVLAVVLPLAMLWVAASAARSARVMREESEQLQAAIDGLRQSYLAQAQQHAGVAETSVAKRLEEIAEATRKTETALATFHTSRRANPLRPAIPQAAAEMTAAEQGSLALGTQAADTAPPLSAEQFIRALNFPETAEDEEGFAALRAALRDRKAAQVIQAAQDVLTLLSQDGIYMDDLRPDMARPEVWRQFGQGARGRAVAALGGVRDRTSLALTAARMKQDPIFRDAAHHFLRRFDQMFADFEAEATDGEISALGNTRTARAFMLLGRVAGTFD</sequence>
<evidence type="ECO:0000256" key="1">
    <source>
        <dbReference type="SAM" id="MobiDB-lite"/>
    </source>
</evidence>
<protein>
    <submittedName>
        <fullName evidence="3">Uncharacterized protein</fullName>
    </submittedName>
</protein>
<keyword evidence="2" id="KW-0812">Transmembrane</keyword>
<reference evidence="3 4" key="1">
    <citation type="submission" date="2021-06" db="EMBL/GenBank/DDBJ databases">
        <title>50 bacteria genomes isolated from Dapeng, Shenzhen, China.</title>
        <authorList>
            <person name="Zheng W."/>
            <person name="Yu S."/>
            <person name="Huang Y."/>
        </authorList>
    </citation>
    <scope>NUCLEOTIDE SEQUENCE [LARGE SCALE GENOMIC DNA]</scope>
    <source>
        <strain evidence="3 4">DP1N14-2</strain>
    </source>
</reference>
<gene>
    <name evidence="3" type="ORF">KUV26_10370</name>
</gene>
<keyword evidence="2" id="KW-0472">Membrane</keyword>
<comment type="caution">
    <text evidence="3">The sequence shown here is derived from an EMBL/GenBank/DDBJ whole genome shotgun (WGS) entry which is preliminary data.</text>
</comment>
<evidence type="ECO:0000256" key="2">
    <source>
        <dbReference type="SAM" id="Phobius"/>
    </source>
</evidence>
<proteinExistence type="predicted"/>